<gene>
    <name evidence="2" type="ORF">ACFQY0_17220</name>
</gene>
<dbReference type="Proteomes" id="UP001596472">
    <property type="component" value="Unassembled WGS sequence"/>
</dbReference>
<proteinExistence type="predicted"/>
<reference evidence="3" key="1">
    <citation type="journal article" date="2019" name="Int. J. Syst. Evol. Microbiol.">
        <title>The Global Catalogue of Microorganisms (GCM) 10K type strain sequencing project: providing services to taxonomists for standard genome sequencing and annotation.</title>
        <authorList>
            <consortium name="The Broad Institute Genomics Platform"/>
            <consortium name="The Broad Institute Genome Sequencing Center for Infectious Disease"/>
            <person name="Wu L."/>
            <person name="Ma J."/>
        </authorList>
    </citation>
    <scope>NUCLEOTIDE SEQUENCE [LARGE SCALE GENOMIC DNA]</scope>
    <source>
        <strain evidence="3">CGMCC 4.1467</strain>
    </source>
</reference>
<sequence>MNRDLLKWLGAGWMVVAMAACSTSEPDAFPNDPMRVLKTKSSVPMPDEAMAQRSGQSLEKLKRGHSVFMIKCTECHEPRIAVETADPSWLLTMHGMSWNAGIDEADEEALIGYLQVAAGE</sequence>
<feature type="chain" id="PRO_5045811047" description="Cytochrome c domain-containing protein" evidence="1">
    <location>
        <begin position="20"/>
        <end position="120"/>
    </location>
</feature>
<dbReference type="InterPro" id="IPR036909">
    <property type="entry name" value="Cyt_c-like_dom_sf"/>
</dbReference>
<name>A0ABW2L945_9BACT</name>
<evidence type="ECO:0000313" key="3">
    <source>
        <dbReference type="Proteomes" id="UP001596472"/>
    </source>
</evidence>
<dbReference type="EMBL" id="JBHTBS010000011">
    <property type="protein sequence ID" value="MFC7338941.1"/>
    <property type="molecule type" value="Genomic_DNA"/>
</dbReference>
<feature type="signal peptide" evidence="1">
    <location>
        <begin position="1"/>
        <end position="19"/>
    </location>
</feature>
<keyword evidence="1" id="KW-0732">Signal</keyword>
<dbReference type="PROSITE" id="PS51257">
    <property type="entry name" value="PROKAR_LIPOPROTEIN"/>
    <property type="match status" value="1"/>
</dbReference>
<organism evidence="2 3">
    <name type="scientific">Haloferula chungangensis</name>
    <dbReference type="NCBI Taxonomy" id="1048331"/>
    <lineage>
        <taxon>Bacteria</taxon>
        <taxon>Pseudomonadati</taxon>
        <taxon>Verrucomicrobiota</taxon>
        <taxon>Verrucomicrobiia</taxon>
        <taxon>Verrucomicrobiales</taxon>
        <taxon>Verrucomicrobiaceae</taxon>
        <taxon>Haloferula</taxon>
    </lineage>
</organism>
<evidence type="ECO:0000256" key="1">
    <source>
        <dbReference type="SAM" id="SignalP"/>
    </source>
</evidence>
<dbReference type="RefSeq" id="WP_379714941.1">
    <property type="nucleotide sequence ID" value="NZ_JBHTBS010000011.1"/>
</dbReference>
<keyword evidence="3" id="KW-1185">Reference proteome</keyword>
<accession>A0ABW2L945</accession>
<dbReference type="SUPFAM" id="SSF46626">
    <property type="entry name" value="Cytochrome c"/>
    <property type="match status" value="1"/>
</dbReference>
<comment type="caution">
    <text evidence="2">The sequence shown here is derived from an EMBL/GenBank/DDBJ whole genome shotgun (WGS) entry which is preliminary data.</text>
</comment>
<evidence type="ECO:0008006" key="4">
    <source>
        <dbReference type="Google" id="ProtNLM"/>
    </source>
</evidence>
<protein>
    <recommendedName>
        <fullName evidence="4">Cytochrome c domain-containing protein</fullName>
    </recommendedName>
</protein>
<evidence type="ECO:0000313" key="2">
    <source>
        <dbReference type="EMBL" id="MFC7338941.1"/>
    </source>
</evidence>